<evidence type="ECO:0000256" key="10">
    <source>
        <dbReference type="SAM" id="MobiDB-lite"/>
    </source>
</evidence>
<dbReference type="InterPro" id="IPR005548">
    <property type="entry name" value="Cell_div_FtsQ/DivIB_C"/>
</dbReference>
<accession>A0A975FZ12</accession>
<evidence type="ECO:0000256" key="7">
    <source>
        <dbReference type="ARBA" id="ARBA00023136"/>
    </source>
</evidence>
<keyword evidence="13" id="KW-1185">Reference proteome</keyword>
<keyword evidence="6 9" id="KW-1133">Transmembrane helix</keyword>
<dbReference type="GO" id="GO:0032153">
    <property type="term" value="C:cell division site"/>
    <property type="evidence" value="ECO:0007669"/>
    <property type="project" value="UniProtKB-UniRule"/>
</dbReference>
<evidence type="ECO:0000256" key="2">
    <source>
        <dbReference type="ARBA" id="ARBA00022475"/>
    </source>
</evidence>
<dbReference type="HAMAP" id="MF_00911">
    <property type="entry name" value="FtsQ_subfam"/>
    <property type="match status" value="1"/>
</dbReference>
<dbReference type="KEGG" id="caul:KCG34_20840"/>
<evidence type="ECO:0000256" key="6">
    <source>
        <dbReference type="ARBA" id="ARBA00022989"/>
    </source>
</evidence>
<evidence type="ECO:0000256" key="4">
    <source>
        <dbReference type="ARBA" id="ARBA00022618"/>
    </source>
</evidence>
<keyword evidence="5 9" id="KW-0812">Transmembrane</keyword>
<evidence type="ECO:0000256" key="5">
    <source>
        <dbReference type="ARBA" id="ARBA00022692"/>
    </source>
</evidence>
<evidence type="ECO:0000259" key="11">
    <source>
        <dbReference type="PROSITE" id="PS51779"/>
    </source>
</evidence>
<dbReference type="InterPro" id="IPR013685">
    <property type="entry name" value="POTRA_FtsQ_type"/>
</dbReference>
<protein>
    <recommendedName>
        <fullName evidence="9">Cell division protein FtsQ</fullName>
    </recommendedName>
</protein>
<keyword evidence="4 9" id="KW-0132">Cell division</keyword>
<dbReference type="PROSITE" id="PS51779">
    <property type="entry name" value="POTRA"/>
    <property type="match status" value="1"/>
</dbReference>
<organism evidence="12 13">
    <name type="scientific">Phenylobacterium montanum</name>
    <dbReference type="NCBI Taxonomy" id="2823693"/>
    <lineage>
        <taxon>Bacteria</taxon>
        <taxon>Pseudomonadati</taxon>
        <taxon>Pseudomonadota</taxon>
        <taxon>Alphaproteobacteria</taxon>
        <taxon>Caulobacterales</taxon>
        <taxon>Caulobacteraceae</taxon>
        <taxon>Phenylobacterium</taxon>
    </lineage>
</organism>
<feature type="transmembrane region" description="Helical" evidence="9">
    <location>
        <begin position="67"/>
        <end position="86"/>
    </location>
</feature>
<dbReference type="GO" id="GO:0043093">
    <property type="term" value="P:FtsZ-dependent cytokinesis"/>
    <property type="evidence" value="ECO:0007669"/>
    <property type="project" value="UniProtKB-UniRule"/>
</dbReference>
<keyword evidence="3 9" id="KW-0997">Cell inner membrane</keyword>
<dbReference type="InterPro" id="IPR026579">
    <property type="entry name" value="FtsQ"/>
</dbReference>
<feature type="compositionally biased region" description="Low complexity" evidence="10">
    <location>
        <begin position="1"/>
        <end position="10"/>
    </location>
</feature>
<comment type="similarity">
    <text evidence="9">Belongs to the FtsQ/DivIB family. FtsQ subfamily.</text>
</comment>
<dbReference type="PANTHER" id="PTHR35851">
    <property type="entry name" value="CELL DIVISION PROTEIN FTSQ"/>
    <property type="match status" value="1"/>
</dbReference>
<dbReference type="GO" id="GO:0005886">
    <property type="term" value="C:plasma membrane"/>
    <property type="evidence" value="ECO:0007669"/>
    <property type="project" value="UniProtKB-SubCell"/>
</dbReference>
<dbReference type="InterPro" id="IPR034746">
    <property type="entry name" value="POTRA"/>
</dbReference>
<dbReference type="PANTHER" id="PTHR35851:SF1">
    <property type="entry name" value="CELL DIVISION PROTEIN FTSQ"/>
    <property type="match status" value="1"/>
</dbReference>
<evidence type="ECO:0000256" key="3">
    <source>
        <dbReference type="ARBA" id="ARBA00022519"/>
    </source>
</evidence>
<dbReference type="EMBL" id="CP073078">
    <property type="protein sequence ID" value="QUD87473.1"/>
    <property type="molecule type" value="Genomic_DNA"/>
</dbReference>
<proteinExistence type="inferred from homology"/>
<keyword evidence="2 9" id="KW-1003">Cell membrane</keyword>
<gene>
    <name evidence="9" type="primary">ftsQ</name>
    <name evidence="12" type="ORF">KCG34_20840</name>
</gene>
<feature type="region of interest" description="Disordered" evidence="10">
    <location>
        <begin position="1"/>
        <end position="51"/>
    </location>
</feature>
<keyword evidence="7 9" id="KW-0472">Membrane</keyword>
<comment type="function">
    <text evidence="9">Essential cell division protein.</text>
</comment>
<evidence type="ECO:0000313" key="12">
    <source>
        <dbReference type="EMBL" id="QUD87473.1"/>
    </source>
</evidence>
<dbReference type="Gene3D" id="3.10.20.310">
    <property type="entry name" value="membrane protein fhac"/>
    <property type="match status" value="1"/>
</dbReference>
<feature type="domain" description="POTRA" evidence="11">
    <location>
        <begin position="110"/>
        <end position="178"/>
    </location>
</feature>
<dbReference type="Pfam" id="PF08478">
    <property type="entry name" value="POTRA_1"/>
    <property type="match status" value="1"/>
</dbReference>
<evidence type="ECO:0000256" key="1">
    <source>
        <dbReference type="ARBA" id="ARBA00004370"/>
    </source>
</evidence>
<evidence type="ECO:0000313" key="13">
    <source>
        <dbReference type="Proteomes" id="UP000676409"/>
    </source>
</evidence>
<evidence type="ECO:0000256" key="9">
    <source>
        <dbReference type="HAMAP-Rule" id="MF_00911"/>
    </source>
</evidence>
<dbReference type="RefSeq" id="WP_211937525.1">
    <property type="nucleotide sequence ID" value="NZ_CP073078.1"/>
</dbReference>
<evidence type="ECO:0000256" key="8">
    <source>
        <dbReference type="ARBA" id="ARBA00023306"/>
    </source>
</evidence>
<comment type="subcellular location">
    <subcellularLocation>
        <location evidence="9">Cell inner membrane</location>
        <topology evidence="9">Single-pass type II membrane protein</topology>
    </subcellularLocation>
    <subcellularLocation>
        <location evidence="1">Membrane</location>
    </subcellularLocation>
    <text evidence="9">Localizes to the division septum.</text>
</comment>
<keyword evidence="8 9" id="KW-0131">Cell cycle</keyword>
<name>A0A975FZ12_9CAUL</name>
<dbReference type="Pfam" id="PF03799">
    <property type="entry name" value="FtsQ_DivIB_C"/>
    <property type="match status" value="1"/>
</dbReference>
<dbReference type="AlphaFoldDB" id="A0A975FZ12"/>
<dbReference type="GO" id="GO:0090529">
    <property type="term" value="P:cell septum assembly"/>
    <property type="evidence" value="ECO:0007669"/>
    <property type="project" value="InterPro"/>
</dbReference>
<dbReference type="Proteomes" id="UP000676409">
    <property type="component" value="Chromosome"/>
</dbReference>
<reference evidence="12" key="1">
    <citation type="submission" date="2021-04" db="EMBL/GenBank/DDBJ databases">
        <title>The complete genome sequence of Caulobacter sp. S6.</title>
        <authorList>
            <person name="Tang Y."/>
            <person name="Ouyang W."/>
            <person name="Liu Q."/>
            <person name="Huang B."/>
            <person name="Guo Z."/>
            <person name="Lei P."/>
        </authorList>
    </citation>
    <scope>NUCLEOTIDE SEQUENCE</scope>
    <source>
        <strain evidence="12">S6</strain>
    </source>
</reference>
<sequence>MAVTVRGGAPSSPPKPRSKAPGGGPARGSAPAKPQPRAKGKPPKGPSRAYTPAKLGAVRGVGLPPHIALGVAVLAVLIALAGALVAERRGQPSAAAGTSPFDRMTAAIGLKVAKVEIEGAPQMAEDSIKAAAQVEAGQPILGLDLAALRARVEKVGWVKQARIVRLLPDTIVIAVIPRTTLAVWQHQGHTLVIDSEGHTIPEADPARFPQLPLVVGEGANDAAAQILPLVASRPRLTQRLDALVRVDGRRWDLRMNDGGLIQLPPTGEDAALIQLDQLDQKSRILELGFARIDLRDPEMVTVRPKDAAPGQAGTAGT</sequence>